<gene>
    <name evidence="2" type="ORF">SAMN02745136_00423</name>
</gene>
<accession>A0A1M6KEH6</accession>
<dbReference type="STRING" id="1121322.SAMN02745136_00423"/>
<evidence type="ECO:0000313" key="3">
    <source>
        <dbReference type="Proteomes" id="UP000184386"/>
    </source>
</evidence>
<organism evidence="2 3">
    <name type="scientific">Anaerocolumna jejuensis DSM 15929</name>
    <dbReference type="NCBI Taxonomy" id="1121322"/>
    <lineage>
        <taxon>Bacteria</taxon>
        <taxon>Bacillati</taxon>
        <taxon>Bacillota</taxon>
        <taxon>Clostridia</taxon>
        <taxon>Lachnospirales</taxon>
        <taxon>Lachnospiraceae</taxon>
        <taxon>Anaerocolumna</taxon>
    </lineage>
</organism>
<feature type="region of interest" description="Disordered" evidence="1">
    <location>
        <begin position="1"/>
        <end position="21"/>
    </location>
</feature>
<protein>
    <submittedName>
        <fullName evidence="2">Uncharacterized protein</fullName>
    </submittedName>
</protein>
<keyword evidence="3" id="KW-1185">Reference proteome</keyword>
<dbReference type="Proteomes" id="UP000184386">
    <property type="component" value="Unassembled WGS sequence"/>
</dbReference>
<reference evidence="2 3" key="1">
    <citation type="submission" date="2016-11" db="EMBL/GenBank/DDBJ databases">
        <authorList>
            <person name="Jaros S."/>
            <person name="Januszkiewicz K."/>
            <person name="Wedrychowicz H."/>
        </authorList>
    </citation>
    <scope>NUCLEOTIDE SEQUENCE [LARGE SCALE GENOMIC DNA]</scope>
    <source>
        <strain evidence="2 3">DSM 15929</strain>
    </source>
</reference>
<dbReference type="RefSeq" id="WP_073272444.1">
    <property type="nucleotide sequence ID" value="NZ_FRAC01000006.1"/>
</dbReference>
<dbReference type="EMBL" id="FRAC01000006">
    <property type="protein sequence ID" value="SHJ57318.1"/>
    <property type="molecule type" value="Genomic_DNA"/>
</dbReference>
<evidence type="ECO:0000313" key="2">
    <source>
        <dbReference type="EMBL" id="SHJ57318.1"/>
    </source>
</evidence>
<name>A0A1M6KEH6_9FIRM</name>
<dbReference type="AlphaFoldDB" id="A0A1M6KEH6"/>
<sequence>MNRAERRAEMKGSKSNQKRDGEKIMKSANVLEVKGNEKEVAMLPTPVEVKYNGVSYILDGIESVKKAIQASSSEFYDDSVLYSTYLAYYFRSIWSRKKIEDLEVVIFKNLYKKELVRGYIADDRQGYVDEVGYALNDLDFASFDEVLADNEDLKELDSVRVNILRKSFEEMKKALEEVGITNYEGNLNSKKKSEKDEMRLLINHFLGTLFTVPGSDSIFSPEIFTNMRERTLVDAFVELSKSGLTIWQATPTAKDKKGKYSYFTAACNPKLLDAGEDVTVKEVM</sequence>
<evidence type="ECO:0000256" key="1">
    <source>
        <dbReference type="SAM" id="MobiDB-lite"/>
    </source>
</evidence>
<proteinExistence type="predicted"/>